<dbReference type="GO" id="GO:0006310">
    <property type="term" value="P:DNA recombination"/>
    <property type="evidence" value="ECO:0007669"/>
    <property type="project" value="InterPro"/>
</dbReference>
<evidence type="ECO:0000256" key="6">
    <source>
        <dbReference type="SAM" id="Coils"/>
    </source>
</evidence>
<reference evidence="10" key="1">
    <citation type="journal article" date="2020" name="mSystems">
        <title>Genome- and Community-Level Interaction Insights into Carbon Utilization and Element Cycling Functions of Hydrothermarchaeota in Hydrothermal Sediment.</title>
        <authorList>
            <person name="Zhou Z."/>
            <person name="Liu Y."/>
            <person name="Xu W."/>
            <person name="Pan J."/>
            <person name="Luo Z.H."/>
            <person name="Li M."/>
        </authorList>
    </citation>
    <scope>NUCLEOTIDE SEQUENCE [LARGE SCALE GENOMIC DNA]</scope>
    <source>
        <strain evidence="10">HyVt-115</strain>
    </source>
</reference>
<evidence type="ECO:0000256" key="2">
    <source>
        <dbReference type="ARBA" id="ARBA00019841"/>
    </source>
</evidence>
<dbReference type="InterPro" id="IPR004610">
    <property type="entry name" value="RecJ"/>
</dbReference>
<keyword evidence="4" id="KW-0378">Hydrolase</keyword>
<evidence type="ECO:0000259" key="8">
    <source>
        <dbReference type="Pfam" id="PF02272"/>
    </source>
</evidence>
<feature type="domain" description="RecJ OB" evidence="9">
    <location>
        <begin position="456"/>
        <end position="559"/>
    </location>
</feature>
<name>A0A7C0U6N9_9BACT</name>
<keyword evidence="3" id="KW-0540">Nuclease</keyword>
<keyword evidence="5 10" id="KW-0269">Exonuclease</keyword>
<dbReference type="InterPro" id="IPR041122">
    <property type="entry name" value="RecJ_OB"/>
</dbReference>
<dbReference type="Gene3D" id="2.40.50.460">
    <property type="match status" value="1"/>
</dbReference>
<dbReference type="NCBIfam" id="TIGR00644">
    <property type="entry name" value="recJ"/>
    <property type="match status" value="1"/>
</dbReference>
<dbReference type="AlphaFoldDB" id="A0A7C0U6N9"/>
<dbReference type="Pfam" id="PF02272">
    <property type="entry name" value="DHHA1"/>
    <property type="match status" value="1"/>
</dbReference>
<dbReference type="InterPro" id="IPR038763">
    <property type="entry name" value="DHH_sf"/>
</dbReference>
<dbReference type="GO" id="GO:0008409">
    <property type="term" value="F:5'-3' exonuclease activity"/>
    <property type="evidence" value="ECO:0007669"/>
    <property type="project" value="InterPro"/>
</dbReference>
<dbReference type="Proteomes" id="UP000885690">
    <property type="component" value="Unassembled WGS sequence"/>
</dbReference>
<evidence type="ECO:0000256" key="1">
    <source>
        <dbReference type="ARBA" id="ARBA00005915"/>
    </source>
</evidence>
<proteinExistence type="inferred from homology"/>
<feature type="coiled-coil region" evidence="6">
    <location>
        <begin position="312"/>
        <end position="344"/>
    </location>
</feature>
<dbReference type="PANTHER" id="PTHR30255:SF2">
    <property type="entry name" value="SINGLE-STRANDED-DNA-SPECIFIC EXONUCLEASE RECJ"/>
    <property type="match status" value="1"/>
</dbReference>
<evidence type="ECO:0000256" key="4">
    <source>
        <dbReference type="ARBA" id="ARBA00022801"/>
    </source>
</evidence>
<evidence type="ECO:0000259" key="7">
    <source>
        <dbReference type="Pfam" id="PF01368"/>
    </source>
</evidence>
<dbReference type="GO" id="GO:0003676">
    <property type="term" value="F:nucleic acid binding"/>
    <property type="evidence" value="ECO:0007669"/>
    <property type="project" value="InterPro"/>
</dbReference>
<organism evidence="10">
    <name type="scientific">Thermosulfidibacter takaii</name>
    <dbReference type="NCBI Taxonomy" id="412593"/>
    <lineage>
        <taxon>Bacteria</taxon>
        <taxon>Pseudomonadati</taxon>
        <taxon>Thermosulfidibacterota</taxon>
        <taxon>Thermosulfidibacteria</taxon>
        <taxon>Thermosulfidibacterales</taxon>
        <taxon>Thermosulfidibacteraceae</taxon>
    </lineage>
</organism>
<evidence type="ECO:0000259" key="9">
    <source>
        <dbReference type="Pfam" id="PF17768"/>
    </source>
</evidence>
<protein>
    <recommendedName>
        <fullName evidence="2">Single-stranded-DNA-specific exonuclease RecJ</fullName>
    </recommendedName>
</protein>
<dbReference type="InterPro" id="IPR051673">
    <property type="entry name" value="SSDNA_exonuclease_RecJ"/>
</dbReference>
<dbReference type="InterPro" id="IPR001667">
    <property type="entry name" value="DDH_dom"/>
</dbReference>
<sequence length="567" mass="63237">MKDRDWLIKRPHQVTVVRLAQELGVPRAIASVLVNRGFQRAQEAREFLELPLSTVASPWEMEGMEKVVERVERALEKKEKIGIYGDYDADGVTATALLLDYLRSLGGFVTHHIPHRVKWGYGLKAPLVEELAREGVRLLITVDCGVSNHQEVELARKLGMDVIVTDHHEPPPILPPAMAILHPKLGNYPFRDLAGVGVAMKLVEALALKSHGEEGRSQVWHRYLDLVALGTVGDMALLMGENRFYVRFGLKKMTKTPRPGLAALMEVAGCRDRTITPWEISFLLAPRVNAAGRMGEAERALALLLSQDDEECLALAQELQRENQRRQRREEEILAEALEILEREEPGPFILVCKREWHPGVIGIVASKLAERFQRPAALVAFSQDGLGRGSARSYGQVDIYTILTRCAVHLQGLGGHRAAAGFTLKEEKFHTFKEALWRETERLIPHPLPPQPLEIEGEVEMEELGSALLRSLKALEPFGEGHPEPLFLLRGVTLHRVRRVGNSNHLKFTAVKGKIGIEAIAFGLGQLAEEAIQGPIDLAFTPELNLWNGEKSLQLKVKAMRRTGEG</sequence>
<dbReference type="SUPFAM" id="SSF64182">
    <property type="entry name" value="DHH phosphoesterases"/>
    <property type="match status" value="1"/>
</dbReference>
<keyword evidence="6" id="KW-0175">Coiled coil</keyword>
<dbReference type="GO" id="GO:0006281">
    <property type="term" value="P:DNA repair"/>
    <property type="evidence" value="ECO:0007669"/>
    <property type="project" value="InterPro"/>
</dbReference>
<dbReference type="EMBL" id="DQWS01000139">
    <property type="protein sequence ID" value="HDD53141.1"/>
    <property type="molecule type" value="Genomic_DNA"/>
</dbReference>
<evidence type="ECO:0000256" key="3">
    <source>
        <dbReference type="ARBA" id="ARBA00022722"/>
    </source>
</evidence>
<evidence type="ECO:0000256" key="5">
    <source>
        <dbReference type="ARBA" id="ARBA00022839"/>
    </source>
</evidence>
<dbReference type="Pfam" id="PF01368">
    <property type="entry name" value="DHH"/>
    <property type="match status" value="1"/>
</dbReference>
<evidence type="ECO:0000313" key="10">
    <source>
        <dbReference type="EMBL" id="HDD53141.1"/>
    </source>
</evidence>
<comment type="similarity">
    <text evidence="1">Belongs to the RecJ family.</text>
</comment>
<comment type="caution">
    <text evidence="10">The sequence shown here is derived from an EMBL/GenBank/DDBJ whole genome shotgun (WGS) entry which is preliminary data.</text>
</comment>
<dbReference type="PANTHER" id="PTHR30255">
    <property type="entry name" value="SINGLE-STRANDED-DNA-SPECIFIC EXONUCLEASE RECJ"/>
    <property type="match status" value="1"/>
</dbReference>
<feature type="domain" description="DDH" evidence="7">
    <location>
        <begin position="80"/>
        <end position="231"/>
    </location>
</feature>
<feature type="domain" description="DHHA1" evidence="8">
    <location>
        <begin position="352"/>
        <end position="439"/>
    </location>
</feature>
<dbReference type="Gene3D" id="3.90.1640.30">
    <property type="match status" value="1"/>
</dbReference>
<gene>
    <name evidence="10" type="primary">recJ</name>
    <name evidence="10" type="ORF">ENF32_03640</name>
</gene>
<accession>A0A7C0U6N9</accession>
<dbReference type="Pfam" id="PF17768">
    <property type="entry name" value="RecJ_OB"/>
    <property type="match status" value="1"/>
</dbReference>
<dbReference type="InterPro" id="IPR003156">
    <property type="entry name" value="DHHA1_dom"/>
</dbReference>